<feature type="transmembrane region" description="Helical" evidence="2">
    <location>
        <begin position="198"/>
        <end position="218"/>
    </location>
</feature>
<dbReference type="EMBL" id="CAJNNV010025110">
    <property type="protein sequence ID" value="CAE8612343.1"/>
    <property type="molecule type" value="Genomic_DNA"/>
</dbReference>
<evidence type="ECO:0000313" key="5">
    <source>
        <dbReference type="Proteomes" id="UP000654075"/>
    </source>
</evidence>
<name>A0A813FIR5_POLGL</name>
<feature type="transmembrane region" description="Helical" evidence="2">
    <location>
        <begin position="97"/>
        <end position="118"/>
    </location>
</feature>
<dbReference type="EMBL" id="CAJNNW010031286">
    <property type="protein sequence ID" value="CAE8706960.1"/>
    <property type="molecule type" value="Genomic_DNA"/>
</dbReference>
<organism evidence="3 5">
    <name type="scientific">Polarella glacialis</name>
    <name type="common">Dinoflagellate</name>
    <dbReference type="NCBI Taxonomy" id="89957"/>
    <lineage>
        <taxon>Eukaryota</taxon>
        <taxon>Sar</taxon>
        <taxon>Alveolata</taxon>
        <taxon>Dinophyceae</taxon>
        <taxon>Suessiales</taxon>
        <taxon>Suessiaceae</taxon>
        <taxon>Polarella</taxon>
    </lineage>
</organism>
<reference evidence="3" key="1">
    <citation type="submission" date="2021-02" db="EMBL/GenBank/DDBJ databases">
        <authorList>
            <person name="Dougan E. K."/>
            <person name="Rhodes N."/>
            <person name="Thang M."/>
            <person name="Chan C."/>
        </authorList>
    </citation>
    <scope>NUCLEOTIDE SEQUENCE</scope>
</reference>
<protein>
    <recommendedName>
        <fullName evidence="6">Transmembrane protein</fullName>
    </recommendedName>
</protein>
<accession>A0A813FIR5</accession>
<feature type="region of interest" description="Disordered" evidence="1">
    <location>
        <begin position="21"/>
        <end position="40"/>
    </location>
</feature>
<dbReference type="Proteomes" id="UP000626109">
    <property type="component" value="Unassembled WGS sequence"/>
</dbReference>
<gene>
    <name evidence="3" type="ORF">PGLA1383_LOCUS30137</name>
    <name evidence="4" type="ORF">PGLA2088_LOCUS34338</name>
</gene>
<feature type="compositionally biased region" description="Polar residues" evidence="1">
    <location>
        <begin position="21"/>
        <end position="32"/>
    </location>
</feature>
<evidence type="ECO:0000313" key="3">
    <source>
        <dbReference type="EMBL" id="CAE8612343.1"/>
    </source>
</evidence>
<evidence type="ECO:0000313" key="4">
    <source>
        <dbReference type="EMBL" id="CAE8706960.1"/>
    </source>
</evidence>
<proteinExistence type="predicted"/>
<evidence type="ECO:0000256" key="2">
    <source>
        <dbReference type="SAM" id="Phobius"/>
    </source>
</evidence>
<evidence type="ECO:0008006" key="6">
    <source>
        <dbReference type="Google" id="ProtNLM"/>
    </source>
</evidence>
<feature type="transmembrane region" description="Helical" evidence="2">
    <location>
        <begin position="164"/>
        <end position="186"/>
    </location>
</feature>
<dbReference type="AlphaFoldDB" id="A0A813FIR5"/>
<dbReference type="Proteomes" id="UP000654075">
    <property type="component" value="Unassembled WGS sequence"/>
</dbReference>
<keyword evidence="2" id="KW-1133">Transmembrane helix</keyword>
<keyword evidence="2" id="KW-0812">Transmembrane</keyword>
<keyword evidence="5" id="KW-1185">Reference proteome</keyword>
<sequence length="247" mass="26066">MALPPSRLVEELGLLQAYESATTTRPGTTESSAEGGAQDYPGIVRSDSATILHDFQGAGIGVVLSGLMLGLVHFAFASILIWYSSEVPKACVADLRLVFRVMGSLEGVLGVLFMYTFFAGRYLVDAMSHGVLATKYEREGRADEAEIQKAEAAKKVAGAVMQGCLPVCGFVVAQASLVVTWIYGVLQVTGSDCSECGSSVILFWVMLAVNMTCACCVSSCDLTGDSLRAAETASDVLSVEMHEAALP</sequence>
<feature type="transmembrane region" description="Helical" evidence="2">
    <location>
        <begin position="62"/>
        <end position="85"/>
    </location>
</feature>
<evidence type="ECO:0000256" key="1">
    <source>
        <dbReference type="SAM" id="MobiDB-lite"/>
    </source>
</evidence>
<keyword evidence="2" id="KW-0472">Membrane</keyword>
<comment type="caution">
    <text evidence="3">The sequence shown here is derived from an EMBL/GenBank/DDBJ whole genome shotgun (WGS) entry which is preliminary data.</text>
</comment>